<feature type="domain" description="Peptidase S54 rhomboid" evidence="8">
    <location>
        <begin position="200"/>
        <end position="336"/>
    </location>
</feature>
<dbReference type="Pfam" id="PF01694">
    <property type="entry name" value="Rhomboid"/>
    <property type="match status" value="1"/>
</dbReference>
<dbReference type="KEGG" id="muh:HYN43_020550"/>
<keyword evidence="9" id="KW-0645">Protease</keyword>
<dbReference type="GO" id="GO:0004252">
    <property type="term" value="F:serine-type endopeptidase activity"/>
    <property type="evidence" value="ECO:0007669"/>
    <property type="project" value="InterPro"/>
</dbReference>
<evidence type="ECO:0000256" key="7">
    <source>
        <dbReference type="SAM" id="Phobius"/>
    </source>
</evidence>
<evidence type="ECO:0000313" key="10">
    <source>
        <dbReference type="Proteomes" id="UP000270046"/>
    </source>
</evidence>
<sequence length="491" mass="54612">MAFKFTPSFGKEISLENTDPEEYLVIALETAKHLQWNIIYNGKNGFIAMIGGGLFTPMQDFRLVISDHTATITSKNADGKLSDWSKLNQKNVDSYIETFGQFKATITDEQLAEKLAALAPVFESAEDDVLNAPPPTAKQNLLSFFGFFIPQKGYFVTPVIVNLNLAVFIIMVICGVSVFEPTTTDLMNWGADFGPLTLNHQWWRLISSTFLHIGIFHILMNMYALIYVGILLEPVLNKFKFAVAYLLTGLVASITSIGVHPFQVSAGASGAIFGMYGVFLSLLTTNVIEKSVRKQLLVSISVFVAYNLMGGTKAGVDNAAHVGGLLSGFAIGYLYYPSLVQPQKKGLELIVTMFIAVFILGGSAVAYLKIPNVAAIYEARMKDFSIKESMALEVLSMPKDTDKEVLLSELKDRGLYYWNENIKLLNSVDSLNLPDVIKDRNKFLKHYCDLRIESYNLYYKQIEGKQPVAQASIDSLNQEISRILDDLKNFN</sequence>
<evidence type="ECO:0000256" key="2">
    <source>
        <dbReference type="ARBA" id="ARBA00009045"/>
    </source>
</evidence>
<comment type="similarity">
    <text evidence="2">Belongs to the peptidase S54 family.</text>
</comment>
<keyword evidence="5 7" id="KW-1133">Transmembrane helix</keyword>
<evidence type="ECO:0000256" key="5">
    <source>
        <dbReference type="ARBA" id="ARBA00022989"/>
    </source>
</evidence>
<keyword evidence="6 7" id="KW-0472">Membrane</keyword>
<protein>
    <submittedName>
        <fullName evidence="9">Rhomboid family intramembrane serine protease</fullName>
    </submittedName>
</protein>
<dbReference type="GO" id="GO:0006508">
    <property type="term" value="P:proteolysis"/>
    <property type="evidence" value="ECO:0007669"/>
    <property type="project" value="UniProtKB-KW"/>
</dbReference>
<dbReference type="AlphaFoldDB" id="A0A494VVQ2"/>
<feature type="transmembrane region" description="Helical" evidence="7">
    <location>
        <begin position="348"/>
        <end position="368"/>
    </location>
</feature>
<reference evidence="9 10" key="1">
    <citation type="submission" date="2018-10" db="EMBL/GenBank/DDBJ databases">
        <title>Genome sequencing of Mucilaginibacter sp. HYN0043.</title>
        <authorList>
            <person name="Kim M."/>
            <person name="Yi H."/>
        </authorList>
    </citation>
    <scope>NUCLEOTIDE SEQUENCE [LARGE SCALE GENOMIC DNA]</scope>
    <source>
        <strain evidence="9 10">HYN0043</strain>
    </source>
</reference>
<dbReference type="EMBL" id="CP032869">
    <property type="protein sequence ID" value="AYL97540.1"/>
    <property type="molecule type" value="Genomic_DNA"/>
</dbReference>
<proteinExistence type="inferred from homology"/>
<dbReference type="Proteomes" id="UP000270046">
    <property type="component" value="Chromosome"/>
</dbReference>
<dbReference type="OrthoDB" id="9778341at2"/>
<feature type="transmembrane region" description="Helical" evidence="7">
    <location>
        <begin position="265"/>
        <end position="284"/>
    </location>
</feature>
<evidence type="ECO:0000256" key="4">
    <source>
        <dbReference type="ARBA" id="ARBA00022801"/>
    </source>
</evidence>
<keyword evidence="4" id="KW-0378">Hydrolase</keyword>
<dbReference type="Gene3D" id="1.20.1540.10">
    <property type="entry name" value="Rhomboid-like"/>
    <property type="match status" value="1"/>
</dbReference>
<feature type="transmembrane region" description="Helical" evidence="7">
    <location>
        <begin position="210"/>
        <end position="232"/>
    </location>
</feature>
<dbReference type="PANTHER" id="PTHR43731">
    <property type="entry name" value="RHOMBOID PROTEASE"/>
    <property type="match status" value="1"/>
</dbReference>
<feature type="transmembrane region" description="Helical" evidence="7">
    <location>
        <begin position="154"/>
        <end position="179"/>
    </location>
</feature>
<name>A0A494VVQ2_9SPHI</name>
<comment type="subcellular location">
    <subcellularLocation>
        <location evidence="1">Membrane</location>
        <topology evidence="1">Multi-pass membrane protein</topology>
    </subcellularLocation>
</comment>
<organism evidence="9 10">
    <name type="scientific">Mucilaginibacter celer</name>
    <dbReference type="NCBI Taxonomy" id="2305508"/>
    <lineage>
        <taxon>Bacteria</taxon>
        <taxon>Pseudomonadati</taxon>
        <taxon>Bacteroidota</taxon>
        <taxon>Sphingobacteriia</taxon>
        <taxon>Sphingobacteriales</taxon>
        <taxon>Sphingobacteriaceae</taxon>
        <taxon>Mucilaginibacter</taxon>
    </lineage>
</organism>
<keyword evidence="10" id="KW-1185">Reference proteome</keyword>
<dbReference type="PANTHER" id="PTHR43731:SF14">
    <property type="entry name" value="PRESENILIN-ASSOCIATED RHOMBOID-LIKE PROTEIN, MITOCHONDRIAL"/>
    <property type="match status" value="1"/>
</dbReference>
<dbReference type="InterPro" id="IPR035952">
    <property type="entry name" value="Rhomboid-like_sf"/>
</dbReference>
<feature type="transmembrane region" description="Helical" evidence="7">
    <location>
        <begin position="296"/>
        <end position="312"/>
    </location>
</feature>
<feature type="transmembrane region" description="Helical" evidence="7">
    <location>
        <begin position="239"/>
        <end position="259"/>
    </location>
</feature>
<dbReference type="InterPro" id="IPR050925">
    <property type="entry name" value="Rhomboid_protease_S54"/>
</dbReference>
<dbReference type="RefSeq" id="WP_119411109.1">
    <property type="nucleotide sequence ID" value="NZ_CP032869.1"/>
</dbReference>
<dbReference type="SUPFAM" id="SSF144091">
    <property type="entry name" value="Rhomboid-like"/>
    <property type="match status" value="1"/>
</dbReference>
<evidence type="ECO:0000256" key="3">
    <source>
        <dbReference type="ARBA" id="ARBA00022692"/>
    </source>
</evidence>
<dbReference type="InterPro" id="IPR022764">
    <property type="entry name" value="Peptidase_S54_rhomboid_dom"/>
</dbReference>
<evidence type="ECO:0000256" key="1">
    <source>
        <dbReference type="ARBA" id="ARBA00004141"/>
    </source>
</evidence>
<evidence type="ECO:0000259" key="8">
    <source>
        <dbReference type="Pfam" id="PF01694"/>
    </source>
</evidence>
<gene>
    <name evidence="9" type="ORF">HYN43_020550</name>
</gene>
<keyword evidence="3 7" id="KW-0812">Transmembrane</keyword>
<dbReference type="GO" id="GO:0016020">
    <property type="term" value="C:membrane"/>
    <property type="evidence" value="ECO:0007669"/>
    <property type="project" value="UniProtKB-SubCell"/>
</dbReference>
<feature type="transmembrane region" description="Helical" evidence="7">
    <location>
        <begin position="318"/>
        <end position="336"/>
    </location>
</feature>
<evidence type="ECO:0000256" key="6">
    <source>
        <dbReference type="ARBA" id="ARBA00023136"/>
    </source>
</evidence>
<evidence type="ECO:0000313" key="9">
    <source>
        <dbReference type="EMBL" id="AYL97540.1"/>
    </source>
</evidence>
<accession>A0A494VVQ2</accession>